<evidence type="ECO:0000256" key="1">
    <source>
        <dbReference type="ARBA" id="ARBA00004651"/>
    </source>
</evidence>
<keyword evidence="4 7" id="KW-0812">Transmembrane</keyword>
<keyword evidence="5 7" id="KW-1133">Transmembrane helix</keyword>
<comment type="caution">
    <text evidence="9">The sequence shown here is derived from an EMBL/GenBank/DDBJ whole genome shotgun (WGS) entry which is preliminary data.</text>
</comment>
<keyword evidence="3" id="KW-1003">Cell membrane</keyword>
<keyword evidence="6 7" id="KW-0472">Membrane</keyword>
<evidence type="ECO:0000313" key="9">
    <source>
        <dbReference type="EMBL" id="GAN79434.1"/>
    </source>
</evidence>
<dbReference type="Pfam" id="PF00528">
    <property type="entry name" value="BPD_transp_1"/>
    <property type="match status" value="1"/>
</dbReference>
<dbReference type="STRING" id="1120923.SAMN02746095_00522"/>
<gene>
    <name evidence="9" type="ORF">Aam_021_022</name>
</gene>
<evidence type="ECO:0000256" key="6">
    <source>
        <dbReference type="ARBA" id="ARBA00023136"/>
    </source>
</evidence>
<keyword evidence="10" id="KW-1185">Reference proteome</keyword>
<feature type="transmembrane region" description="Helical" evidence="7">
    <location>
        <begin position="113"/>
        <end position="135"/>
    </location>
</feature>
<dbReference type="Proteomes" id="UP000032668">
    <property type="component" value="Unassembled WGS sequence"/>
</dbReference>
<dbReference type="PROSITE" id="PS50928">
    <property type="entry name" value="ABC_TM1"/>
    <property type="match status" value="1"/>
</dbReference>
<dbReference type="GO" id="GO:0005886">
    <property type="term" value="C:plasma membrane"/>
    <property type="evidence" value="ECO:0007669"/>
    <property type="project" value="UniProtKB-SubCell"/>
</dbReference>
<feature type="transmembrane region" description="Helical" evidence="7">
    <location>
        <begin position="86"/>
        <end position="106"/>
    </location>
</feature>
<dbReference type="InterPro" id="IPR035906">
    <property type="entry name" value="MetI-like_sf"/>
</dbReference>
<dbReference type="InterPro" id="IPR000515">
    <property type="entry name" value="MetI-like"/>
</dbReference>
<dbReference type="PANTHER" id="PTHR30151">
    <property type="entry name" value="ALKANE SULFONATE ABC TRANSPORTER-RELATED, MEMBRANE SUBUNIT"/>
    <property type="match status" value="1"/>
</dbReference>
<protein>
    <submittedName>
        <fullName evidence="9">ABC transporter</fullName>
    </submittedName>
</protein>
<dbReference type="RefSeq" id="WP_048877893.1">
    <property type="nucleotide sequence ID" value="NZ_BANC01000021.1"/>
</dbReference>
<proteinExistence type="inferred from homology"/>
<keyword evidence="2 7" id="KW-0813">Transport</keyword>
<dbReference type="GO" id="GO:0055085">
    <property type="term" value="P:transmembrane transport"/>
    <property type="evidence" value="ECO:0007669"/>
    <property type="project" value="InterPro"/>
</dbReference>
<evidence type="ECO:0000256" key="2">
    <source>
        <dbReference type="ARBA" id="ARBA00022448"/>
    </source>
</evidence>
<name>A0A0D6PEZ7_9PROT</name>
<evidence type="ECO:0000259" key="8">
    <source>
        <dbReference type="PROSITE" id="PS50928"/>
    </source>
</evidence>
<evidence type="ECO:0000256" key="4">
    <source>
        <dbReference type="ARBA" id="ARBA00022692"/>
    </source>
</evidence>
<reference evidence="9 10" key="1">
    <citation type="submission" date="2012-11" db="EMBL/GenBank/DDBJ databases">
        <title>Whole genome sequence of Acidocella aminolytica 101 = DSM 11237.</title>
        <authorList>
            <person name="Azuma Y."/>
            <person name="Higashiura N."/>
            <person name="Hirakawa H."/>
            <person name="Matsushita K."/>
        </authorList>
    </citation>
    <scope>NUCLEOTIDE SEQUENCE [LARGE SCALE GENOMIC DNA]</scope>
    <source>
        <strain evidence="10">101 / DSM 11237</strain>
    </source>
</reference>
<dbReference type="Gene3D" id="1.10.3720.10">
    <property type="entry name" value="MetI-like"/>
    <property type="match status" value="1"/>
</dbReference>
<feature type="transmembrane region" description="Helical" evidence="7">
    <location>
        <begin position="231"/>
        <end position="251"/>
    </location>
</feature>
<dbReference type="CDD" id="cd06261">
    <property type="entry name" value="TM_PBP2"/>
    <property type="match status" value="1"/>
</dbReference>
<dbReference type="GO" id="GO:0010438">
    <property type="term" value="P:cellular response to sulfur starvation"/>
    <property type="evidence" value="ECO:0007669"/>
    <property type="project" value="TreeGrafter"/>
</dbReference>
<evidence type="ECO:0000256" key="3">
    <source>
        <dbReference type="ARBA" id="ARBA00022475"/>
    </source>
</evidence>
<dbReference type="SUPFAM" id="SSF161098">
    <property type="entry name" value="MetI-like"/>
    <property type="match status" value="1"/>
</dbReference>
<evidence type="ECO:0000256" key="5">
    <source>
        <dbReference type="ARBA" id="ARBA00022989"/>
    </source>
</evidence>
<comment type="similarity">
    <text evidence="7">Belongs to the binding-protein-dependent transport system permease family.</text>
</comment>
<dbReference type="OrthoDB" id="258894at2"/>
<sequence length="272" mass="29909">MRLINLHPGKRGSKILAILPFVLLFAAYLAASAARHEANPDDKLLPTLSQMAIAMRRMAFTQDMATGQFLLWSDTAASITRLIEGLSISALISFVVGISVGMVPYLKKLLVPFVAAFSMVPPLAVLPILFIIAGIGEISKVTLIVIGTAPFMMRDLILRVEEIPAAQIIKAQTLGGSSWQIALRIVVPQMLPRLIDALRLSLGPAWLYLISAEAIAAQDGLGYRIFLVRRYFAMNIIIPYVIWITLLAFLFDIALRLIQSYAFPWFAGAKSQ</sequence>
<dbReference type="PANTHER" id="PTHR30151:SF25">
    <property type="entry name" value="TAURINE TRANSPORT SYSTEM PERMEASE PROTEIN TAUC"/>
    <property type="match status" value="1"/>
</dbReference>
<dbReference type="AlphaFoldDB" id="A0A0D6PEZ7"/>
<dbReference type="EMBL" id="BANC01000021">
    <property type="protein sequence ID" value="GAN79434.1"/>
    <property type="molecule type" value="Genomic_DNA"/>
</dbReference>
<accession>A0A0D6PEZ7</accession>
<evidence type="ECO:0000256" key="7">
    <source>
        <dbReference type="RuleBase" id="RU363032"/>
    </source>
</evidence>
<feature type="domain" description="ABC transmembrane type-1" evidence="8">
    <location>
        <begin position="79"/>
        <end position="259"/>
    </location>
</feature>
<organism evidence="9 10">
    <name type="scientific">Acidocella aminolytica 101 = DSM 11237</name>
    <dbReference type="NCBI Taxonomy" id="1120923"/>
    <lineage>
        <taxon>Bacteria</taxon>
        <taxon>Pseudomonadati</taxon>
        <taxon>Pseudomonadota</taxon>
        <taxon>Alphaproteobacteria</taxon>
        <taxon>Acetobacterales</taxon>
        <taxon>Acidocellaceae</taxon>
        <taxon>Acidocella</taxon>
    </lineage>
</organism>
<evidence type="ECO:0000313" key="10">
    <source>
        <dbReference type="Proteomes" id="UP000032668"/>
    </source>
</evidence>
<comment type="subcellular location">
    <subcellularLocation>
        <location evidence="1 7">Cell membrane</location>
        <topology evidence="1 7">Multi-pass membrane protein</topology>
    </subcellularLocation>
</comment>